<proteinExistence type="predicted"/>
<feature type="region of interest" description="Disordered" evidence="1">
    <location>
        <begin position="632"/>
        <end position="673"/>
    </location>
</feature>
<dbReference type="PANTHER" id="PTHR47691">
    <property type="entry name" value="REGULATOR-RELATED"/>
    <property type="match status" value="1"/>
</dbReference>
<evidence type="ECO:0000256" key="1">
    <source>
        <dbReference type="SAM" id="MobiDB-lite"/>
    </source>
</evidence>
<dbReference type="Gene3D" id="3.40.50.300">
    <property type="entry name" value="P-loop containing nucleotide triphosphate hydrolases"/>
    <property type="match status" value="1"/>
</dbReference>
<keyword evidence="3" id="KW-1185">Reference proteome</keyword>
<feature type="compositionally biased region" description="Basic and acidic residues" evidence="1">
    <location>
        <begin position="639"/>
        <end position="660"/>
    </location>
</feature>
<evidence type="ECO:0000313" key="2">
    <source>
        <dbReference type="EMBL" id="GAA2097372.1"/>
    </source>
</evidence>
<protein>
    <recommendedName>
        <fullName evidence="4">AAA+ ATPase domain-containing protein</fullName>
    </recommendedName>
</protein>
<dbReference type="InterPro" id="IPR027417">
    <property type="entry name" value="P-loop_NTPase"/>
</dbReference>
<organism evidence="2 3">
    <name type="scientific">Streptomyces albiaxialis</name>
    <dbReference type="NCBI Taxonomy" id="329523"/>
    <lineage>
        <taxon>Bacteria</taxon>
        <taxon>Bacillati</taxon>
        <taxon>Actinomycetota</taxon>
        <taxon>Actinomycetes</taxon>
        <taxon>Kitasatosporales</taxon>
        <taxon>Streptomycetaceae</taxon>
        <taxon>Streptomyces</taxon>
    </lineage>
</organism>
<dbReference type="EMBL" id="BAAAPE010000016">
    <property type="protein sequence ID" value="GAA2097372.1"/>
    <property type="molecule type" value="Genomic_DNA"/>
</dbReference>
<reference evidence="2 3" key="1">
    <citation type="journal article" date="2019" name="Int. J. Syst. Evol. Microbiol.">
        <title>The Global Catalogue of Microorganisms (GCM) 10K type strain sequencing project: providing services to taxonomists for standard genome sequencing and annotation.</title>
        <authorList>
            <consortium name="The Broad Institute Genomics Platform"/>
            <consortium name="The Broad Institute Genome Sequencing Center for Infectious Disease"/>
            <person name="Wu L."/>
            <person name="Ma J."/>
        </authorList>
    </citation>
    <scope>NUCLEOTIDE SEQUENCE [LARGE SCALE GENOMIC DNA]</scope>
    <source>
        <strain evidence="2 3">JCM 15478</strain>
    </source>
</reference>
<accession>A0ABN2WR03</accession>
<comment type="caution">
    <text evidence="2">The sequence shown here is derived from an EMBL/GenBank/DDBJ whole genome shotgun (WGS) entry which is preliminary data.</text>
</comment>
<dbReference type="Proteomes" id="UP001500016">
    <property type="component" value="Unassembled WGS sequence"/>
</dbReference>
<feature type="region of interest" description="Disordered" evidence="1">
    <location>
        <begin position="1"/>
        <end position="24"/>
    </location>
</feature>
<sequence>MWTRIGDPEAPPASQGWEPGWEPGLVGRERETAELRELLAGRRVVTVTGAAGVGKSRLAATVVAAAGDGPWRHLVPVRWHGSGAGGHGSLAGAVAAALDGTRHGREPADAETVAAELPSGALLFLDDVDPVHGECVGLVQRLLMTVPDVRVLVTSRRALGLGDEHVLRLAPLATESPRADGRTAPAVELFVERARAVAPGTCADEAELAAAARVCGLLEGVPLAVELAAAQTVCRPVGELAALLERDQGWLNSPRPVLRRHRSLREAVGASYVLCDREERIVWARASILPGAFAEGTGGFVCGGNGVAPREVPACLAQLAACGVLEPLGDPGGVHEPRYRMTRAARDFGLERLREAGEFPVAAERRKSHCRRMAAVIENLWHTGNQDQAVRFLLGEHDNLTATVRHAAEEPEHVEAALEIVVGLWFWWAVHDRAEEGRELLLRLLPLCPEGSRPTARALWLTAWLSAASDPAAARALLGRAWPAAVLAGDDAAVGRIAYVEGVLALHRDDPRAAAGHFQEAAATIPDHALGGPSPAVGEAAAALAQADFAPAAARASARRALARAGVRDDAWTTLVARYARAEADRRLGRTARAWRRARRALDSLDPVLPVPRGHGALRRLLADLETGAPVRPAAARHALADPRPPDGREPHTVPRKNEPALEELLDGPAERL</sequence>
<evidence type="ECO:0000313" key="3">
    <source>
        <dbReference type="Proteomes" id="UP001500016"/>
    </source>
</evidence>
<gene>
    <name evidence="2" type="ORF">GCM10009801_67650</name>
</gene>
<evidence type="ECO:0008006" key="4">
    <source>
        <dbReference type="Google" id="ProtNLM"/>
    </source>
</evidence>
<dbReference type="SUPFAM" id="SSF52540">
    <property type="entry name" value="P-loop containing nucleoside triphosphate hydrolases"/>
    <property type="match status" value="1"/>
</dbReference>
<dbReference type="RefSeq" id="WP_344533722.1">
    <property type="nucleotide sequence ID" value="NZ_BAAAPE010000016.1"/>
</dbReference>
<name>A0ABN2WR03_9ACTN</name>
<dbReference type="PANTHER" id="PTHR47691:SF3">
    <property type="entry name" value="HTH-TYPE TRANSCRIPTIONAL REGULATOR RV0890C-RELATED"/>
    <property type="match status" value="1"/>
</dbReference>